<dbReference type="Proteomes" id="UP000023561">
    <property type="component" value="Unassembled WGS sequence"/>
</dbReference>
<dbReference type="AlphaFoldDB" id="A0A023DIQ6"/>
<dbReference type="EMBL" id="BAWO01000052">
    <property type="protein sequence ID" value="GAJ40866.1"/>
    <property type="molecule type" value="Genomic_DNA"/>
</dbReference>
<name>A0A023DIQ6_9BACL</name>
<reference evidence="1 2" key="1">
    <citation type="submission" date="2014-04" db="EMBL/GenBank/DDBJ databases">
        <title>Whole genome shotgun sequence of Geobacillus caldoxylosilyticus NBRC 107762.</title>
        <authorList>
            <person name="Hosoyama A."/>
            <person name="Hosoyama Y."/>
            <person name="Katano-Makiyama Y."/>
            <person name="Tsuchikane K."/>
            <person name="Ohji S."/>
            <person name="Ichikawa N."/>
            <person name="Yamazoe A."/>
            <person name="Fujita N."/>
        </authorList>
    </citation>
    <scope>NUCLEOTIDE SEQUENCE [LARGE SCALE GENOMIC DNA]</scope>
    <source>
        <strain evidence="1 2">NBRC 107762</strain>
    </source>
</reference>
<evidence type="ECO:0000313" key="1">
    <source>
        <dbReference type="EMBL" id="GAJ40866.1"/>
    </source>
</evidence>
<organism evidence="1 2">
    <name type="scientific">Parageobacillus caldoxylosilyticus NBRC 107762</name>
    <dbReference type="NCBI Taxonomy" id="1220594"/>
    <lineage>
        <taxon>Bacteria</taxon>
        <taxon>Bacillati</taxon>
        <taxon>Bacillota</taxon>
        <taxon>Bacilli</taxon>
        <taxon>Bacillales</taxon>
        <taxon>Anoxybacillaceae</taxon>
        <taxon>Saccharococcus</taxon>
    </lineage>
</organism>
<dbReference type="RefSeq" id="WP_042410824.1">
    <property type="nucleotide sequence ID" value="NZ_BAWO01000052.1"/>
</dbReference>
<evidence type="ECO:0000313" key="2">
    <source>
        <dbReference type="Proteomes" id="UP000023561"/>
    </source>
</evidence>
<protein>
    <submittedName>
        <fullName evidence="1">Uncharacterized protein</fullName>
    </submittedName>
</protein>
<keyword evidence="2" id="KW-1185">Reference proteome</keyword>
<comment type="caution">
    <text evidence="1">The sequence shown here is derived from an EMBL/GenBank/DDBJ whole genome shotgun (WGS) entry which is preliminary data.</text>
</comment>
<sequence length="89" mass="10287">MRVSSIKIYSNDDVIERVRVSNNIRTVEIKIGKEMVVKPLSKLKKKHRDRRGIITKIIPDQKDGVRALMKFTDTNRIGKVDVVDLDNLQ</sequence>
<proteinExistence type="predicted"/>
<dbReference type="OrthoDB" id="2680044at2"/>
<gene>
    <name evidence="1" type="ORF">GCA01S_052_00420</name>
</gene>
<accession>A0A023DIQ6</accession>